<dbReference type="EC" id="4.4.1.1" evidence="4"/>
<dbReference type="PANTHER" id="PTHR11808">
    <property type="entry name" value="TRANS-SULFURATION ENZYME FAMILY MEMBER"/>
    <property type="match status" value="1"/>
</dbReference>
<name>A0A642V6G5_9ASCO</name>
<protein>
    <recommendedName>
        <fullName evidence="4">cystathionine gamma-lyase</fullName>
        <ecNumber evidence="4">4.4.1.1</ecNumber>
    </recommendedName>
    <alternativeName>
        <fullName evidence="7">Gamma-cystathionase</fullName>
    </alternativeName>
</protein>
<dbReference type="Pfam" id="PF01053">
    <property type="entry name" value="Cys_Met_Meta_PP"/>
    <property type="match status" value="1"/>
</dbReference>
<dbReference type="InterPro" id="IPR015424">
    <property type="entry name" value="PyrdxlP-dep_Trfase"/>
</dbReference>
<reference evidence="10" key="1">
    <citation type="journal article" date="2019" name="G3 (Bethesda)">
        <title>Genome Assemblies of Two Rare Opportunistic Yeast Pathogens: Diutina rugosa (syn. Candida rugosa) and Trichomonascus ciferrii (syn. Candida ciferrii).</title>
        <authorList>
            <person name="Mixao V."/>
            <person name="Saus E."/>
            <person name="Hansen A.P."/>
            <person name="Lass-Florl C."/>
            <person name="Gabaldon T."/>
        </authorList>
    </citation>
    <scope>NUCLEOTIDE SEQUENCE</scope>
    <source>
        <strain evidence="10">CBS 4856</strain>
    </source>
</reference>
<organism evidence="10 11">
    <name type="scientific">Trichomonascus ciferrii</name>
    <dbReference type="NCBI Taxonomy" id="44093"/>
    <lineage>
        <taxon>Eukaryota</taxon>
        <taxon>Fungi</taxon>
        <taxon>Dikarya</taxon>
        <taxon>Ascomycota</taxon>
        <taxon>Saccharomycotina</taxon>
        <taxon>Dipodascomycetes</taxon>
        <taxon>Dipodascales</taxon>
        <taxon>Trichomonascaceae</taxon>
        <taxon>Trichomonascus</taxon>
        <taxon>Trichomonascus ciferrii complex</taxon>
    </lineage>
</organism>
<dbReference type="SUPFAM" id="SSF53383">
    <property type="entry name" value="PLP-dependent transferases"/>
    <property type="match status" value="1"/>
</dbReference>
<dbReference type="Gene3D" id="3.90.1150.10">
    <property type="entry name" value="Aspartate Aminotransferase, domain 1"/>
    <property type="match status" value="1"/>
</dbReference>
<proteinExistence type="inferred from homology"/>
<evidence type="ECO:0000256" key="6">
    <source>
        <dbReference type="ARBA" id="ARBA00023192"/>
    </source>
</evidence>
<dbReference type="FunFam" id="3.40.640.10:FF:000043">
    <property type="entry name" value="Cystathionine gamma-lyase"/>
    <property type="match status" value="1"/>
</dbReference>
<comment type="cofactor">
    <cofactor evidence="1 9">
        <name>pyridoxal 5'-phosphate</name>
        <dbReference type="ChEBI" id="CHEBI:597326"/>
    </cofactor>
</comment>
<evidence type="ECO:0000313" key="10">
    <source>
        <dbReference type="EMBL" id="KAA8915656.1"/>
    </source>
</evidence>
<dbReference type="GO" id="GO:0019346">
    <property type="term" value="P:transsulfuration"/>
    <property type="evidence" value="ECO:0007669"/>
    <property type="project" value="InterPro"/>
</dbReference>
<dbReference type="AlphaFoldDB" id="A0A642V6G5"/>
<dbReference type="InterPro" id="IPR000277">
    <property type="entry name" value="Cys/Met-Metab_PyrdxlP-dep_enz"/>
</dbReference>
<dbReference type="CDD" id="cd00614">
    <property type="entry name" value="CGS_like"/>
    <property type="match status" value="1"/>
</dbReference>
<comment type="similarity">
    <text evidence="3 9">Belongs to the trans-sulfuration enzymes family.</text>
</comment>
<evidence type="ECO:0000256" key="4">
    <source>
        <dbReference type="ARBA" id="ARBA00012085"/>
    </source>
</evidence>
<gene>
    <name evidence="10" type="ORF">TRICI_002168</name>
</gene>
<dbReference type="FunFam" id="3.90.1150.10:FF:000008">
    <property type="entry name" value="Cystathionine gamma-synthase"/>
    <property type="match status" value="1"/>
</dbReference>
<keyword evidence="11" id="KW-1185">Reference proteome</keyword>
<dbReference type="PIRSF" id="PIRSF001434">
    <property type="entry name" value="CGS"/>
    <property type="match status" value="1"/>
</dbReference>
<evidence type="ECO:0000313" key="11">
    <source>
        <dbReference type="Proteomes" id="UP000761534"/>
    </source>
</evidence>
<evidence type="ECO:0000256" key="7">
    <source>
        <dbReference type="ARBA" id="ARBA00029853"/>
    </source>
</evidence>
<dbReference type="OrthoDB" id="3512640at2759"/>
<dbReference type="GO" id="GO:0005737">
    <property type="term" value="C:cytoplasm"/>
    <property type="evidence" value="ECO:0007669"/>
    <property type="project" value="TreeGrafter"/>
</dbReference>
<dbReference type="PANTHER" id="PTHR11808:SF15">
    <property type="entry name" value="CYSTATHIONINE GAMMA-LYASE"/>
    <property type="match status" value="1"/>
</dbReference>
<evidence type="ECO:0000256" key="8">
    <source>
        <dbReference type="PIRSR" id="PIRSR001434-2"/>
    </source>
</evidence>
<keyword evidence="5 8" id="KW-0663">Pyridoxal phosphate</keyword>
<evidence type="ECO:0000256" key="2">
    <source>
        <dbReference type="ARBA" id="ARBA00005038"/>
    </source>
</evidence>
<dbReference type="GO" id="GO:0030170">
    <property type="term" value="F:pyridoxal phosphate binding"/>
    <property type="evidence" value="ECO:0007669"/>
    <property type="project" value="InterPro"/>
</dbReference>
<accession>A0A642V6G5</accession>
<dbReference type="InterPro" id="IPR015422">
    <property type="entry name" value="PyrdxlP-dep_Trfase_small"/>
</dbReference>
<sequence length="399" mass="42457">MTADSFSNFGTLAVHAGAEPDKTTGAVIEPISLSTTFAQSSAAKPVGDFEYSRSANPNRDNFETAVAALEAGKYGLAYSSGSAATANILQSLAQNSEVVSIGDVYGGTHRYFSKVANTHGVTVNFTNSVEEELESLITPATRLVWIESPSNPTLGVTDISKVASIVEKVRNSRSEPLHLVVDNTFLSPYVQNPLKHGADIVVHSVTKYINGHSDVVMGVIVTNDEKIHEDLRFLQNAIGAVPSAFDSWLAHRGLKTLHLRAKAASTSAQAIATALEKEIGNNVEAVSYPGLKSHPKREVVERQHRDGLGGGMVSFRIKGGAEAANKFCQNTRLFTLAESLGGIESLCEVPAAMTHAGIPKDKREASGVYDNLIRLSVGIEETEDLVNDVLNALKASASA</sequence>
<keyword evidence="6" id="KW-0028">Amino-acid biosynthesis</keyword>
<evidence type="ECO:0000256" key="5">
    <source>
        <dbReference type="ARBA" id="ARBA00022898"/>
    </source>
</evidence>
<dbReference type="InterPro" id="IPR015421">
    <property type="entry name" value="PyrdxlP-dep_Trfase_major"/>
</dbReference>
<dbReference type="EMBL" id="SWFS01000151">
    <property type="protein sequence ID" value="KAA8915656.1"/>
    <property type="molecule type" value="Genomic_DNA"/>
</dbReference>
<evidence type="ECO:0000256" key="1">
    <source>
        <dbReference type="ARBA" id="ARBA00001933"/>
    </source>
</evidence>
<dbReference type="GO" id="GO:0004123">
    <property type="term" value="F:cystathionine gamma-lyase activity"/>
    <property type="evidence" value="ECO:0007669"/>
    <property type="project" value="TreeGrafter"/>
</dbReference>
<evidence type="ECO:0000256" key="3">
    <source>
        <dbReference type="ARBA" id="ARBA00009077"/>
    </source>
</evidence>
<comment type="caution">
    <text evidence="10">The sequence shown here is derived from an EMBL/GenBank/DDBJ whole genome shotgun (WGS) entry which is preliminary data.</text>
</comment>
<dbReference type="Gene3D" id="3.40.640.10">
    <property type="entry name" value="Type I PLP-dependent aspartate aminotransferase-like (Major domain)"/>
    <property type="match status" value="1"/>
</dbReference>
<dbReference type="VEuPathDB" id="FungiDB:TRICI_002168"/>
<dbReference type="Proteomes" id="UP000761534">
    <property type="component" value="Unassembled WGS sequence"/>
</dbReference>
<dbReference type="GO" id="GO:0019343">
    <property type="term" value="P:cysteine biosynthetic process via cystathionine"/>
    <property type="evidence" value="ECO:0007669"/>
    <property type="project" value="TreeGrafter"/>
</dbReference>
<comment type="pathway">
    <text evidence="2">Amino-acid biosynthesis; L-cysteine biosynthesis; L-cysteine from L-homocysteine and L-serine: step 2/2.</text>
</comment>
<keyword evidence="6" id="KW-0198">Cysteine biosynthesis</keyword>
<feature type="modified residue" description="N6-(pyridoxal phosphate)lysine" evidence="8">
    <location>
        <position position="207"/>
    </location>
</feature>
<evidence type="ECO:0000256" key="9">
    <source>
        <dbReference type="RuleBase" id="RU362118"/>
    </source>
</evidence>